<sequence length="270" mass="30736">MVHHTIIAADNGRDNITVYTKEPSVVTVAHRSDLNALKQIPEAQKAGIYILISENKRYIGQAATSVYTRLHQHDKEKNWWSQVIFFGREDGHLDKSQLDYLEALLIKEFREAGFELENATQGNSSWIDKISKIHADNIWHISQNVLEEVANIPLFELSANESEKEYHPHHQGYTIALADGTIISGKNPTACYVNFFKHLITSPVYSEKVLELVIKGEPNGRFLLGTVERFDKSGMRLTSPVTPHLHVYNNLSTANKKRVLLRFANQMVFL</sequence>
<dbReference type="Proteomes" id="UP000522720">
    <property type="component" value="Unassembled WGS sequence"/>
</dbReference>
<dbReference type="AlphaFoldDB" id="A0A7X6S0G1"/>
<dbReference type="CDD" id="cd10447">
    <property type="entry name" value="GIY-YIG_unchar_2"/>
    <property type="match status" value="1"/>
</dbReference>
<keyword evidence="3" id="KW-1185">Reference proteome</keyword>
<organism evidence="2 3">
    <name type="scientific">Streptococcus ovuberis</name>
    <dbReference type="NCBI Taxonomy" id="1936207"/>
    <lineage>
        <taxon>Bacteria</taxon>
        <taxon>Bacillati</taxon>
        <taxon>Bacillota</taxon>
        <taxon>Bacilli</taxon>
        <taxon>Lactobacillales</taxon>
        <taxon>Streptococcaceae</taxon>
        <taxon>Streptococcus</taxon>
    </lineage>
</organism>
<proteinExistence type="predicted"/>
<comment type="caution">
    <text evidence="2">The sequence shown here is derived from an EMBL/GenBank/DDBJ whole genome shotgun (WGS) entry which is preliminary data.</text>
</comment>
<dbReference type="InterPro" id="IPR000305">
    <property type="entry name" value="GIY-YIG_endonuc"/>
</dbReference>
<dbReference type="EMBL" id="JAAXPR010000006">
    <property type="protein sequence ID" value="NKZ20148.1"/>
    <property type="molecule type" value="Genomic_DNA"/>
</dbReference>
<dbReference type="PROSITE" id="PS50164">
    <property type="entry name" value="GIY_YIG"/>
    <property type="match status" value="1"/>
</dbReference>
<gene>
    <name evidence="2" type="ORF">HF992_04710</name>
</gene>
<name>A0A7X6S0G1_9STRE</name>
<evidence type="ECO:0000313" key="2">
    <source>
        <dbReference type="EMBL" id="NKZ20148.1"/>
    </source>
</evidence>
<dbReference type="RefSeq" id="WP_168548907.1">
    <property type="nucleotide sequence ID" value="NZ_JAAXPR010000006.1"/>
</dbReference>
<feature type="domain" description="GIY-YIG" evidence="1">
    <location>
        <begin position="44"/>
        <end position="116"/>
    </location>
</feature>
<evidence type="ECO:0000313" key="3">
    <source>
        <dbReference type="Proteomes" id="UP000522720"/>
    </source>
</evidence>
<accession>A0A7X6S0G1</accession>
<reference evidence="2 3" key="1">
    <citation type="submission" date="2020-04" db="EMBL/GenBank/DDBJ databases">
        <title>MicrobeNet Type strains.</title>
        <authorList>
            <person name="Nicholson A.C."/>
        </authorList>
    </citation>
    <scope>NUCLEOTIDE SEQUENCE [LARGE SCALE GENOMIC DNA]</scope>
    <source>
        <strain evidence="2 3">CCUG 69612</strain>
    </source>
</reference>
<evidence type="ECO:0000259" key="1">
    <source>
        <dbReference type="PROSITE" id="PS50164"/>
    </source>
</evidence>
<protein>
    <submittedName>
        <fullName evidence="2">GIY-YIG nuclease family protein</fullName>
    </submittedName>
</protein>